<evidence type="ECO:0000256" key="1">
    <source>
        <dbReference type="SAM" id="MobiDB-lite"/>
    </source>
</evidence>
<evidence type="ECO:0000313" key="2">
    <source>
        <dbReference type="EMBL" id="PUZ54243.1"/>
    </source>
</evidence>
<accession>A0A2T7DFA4</accession>
<protein>
    <submittedName>
        <fullName evidence="2">Uncharacterized protein</fullName>
    </submittedName>
</protein>
<keyword evidence="3" id="KW-1185">Reference proteome</keyword>
<sequence>MTAPENAAESTPRKACTQKGPSAWSQSVAGSLMLALADERFLEK</sequence>
<evidence type="ECO:0000313" key="3">
    <source>
        <dbReference type="Proteomes" id="UP000244336"/>
    </source>
</evidence>
<feature type="region of interest" description="Disordered" evidence="1">
    <location>
        <begin position="1"/>
        <end position="22"/>
    </location>
</feature>
<organism evidence="2 3">
    <name type="scientific">Panicum hallii var. hallii</name>
    <dbReference type="NCBI Taxonomy" id="1504633"/>
    <lineage>
        <taxon>Eukaryota</taxon>
        <taxon>Viridiplantae</taxon>
        <taxon>Streptophyta</taxon>
        <taxon>Embryophyta</taxon>
        <taxon>Tracheophyta</taxon>
        <taxon>Spermatophyta</taxon>
        <taxon>Magnoliopsida</taxon>
        <taxon>Liliopsida</taxon>
        <taxon>Poales</taxon>
        <taxon>Poaceae</taxon>
        <taxon>PACMAD clade</taxon>
        <taxon>Panicoideae</taxon>
        <taxon>Panicodae</taxon>
        <taxon>Paniceae</taxon>
        <taxon>Panicinae</taxon>
        <taxon>Panicum</taxon>
        <taxon>Panicum sect. Panicum</taxon>
    </lineage>
</organism>
<proteinExistence type="predicted"/>
<gene>
    <name evidence="2" type="ORF">GQ55_5G115300</name>
</gene>
<dbReference type="Gramene" id="PUZ54243">
    <property type="protein sequence ID" value="PUZ54243"/>
    <property type="gene ID" value="GQ55_5G115300"/>
</dbReference>
<name>A0A2T7DFA4_9POAL</name>
<dbReference type="AlphaFoldDB" id="A0A2T7DFA4"/>
<reference evidence="2 3" key="1">
    <citation type="submission" date="2018-04" db="EMBL/GenBank/DDBJ databases">
        <title>WGS assembly of Panicum hallii var. hallii HAL2.</title>
        <authorList>
            <person name="Lovell J."/>
            <person name="Jenkins J."/>
            <person name="Lowry D."/>
            <person name="Mamidi S."/>
            <person name="Sreedasyam A."/>
            <person name="Weng X."/>
            <person name="Barry K."/>
            <person name="Bonette J."/>
            <person name="Campitelli B."/>
            <person name="Daum C."/>
            <person name="Gordon S."/>
            <person name="Gould B."/>
            <person name="Lipzen A."/>
            <person name="MacQueen A."/>
            <person name="Palacio-Mejia J."/>
            <person name="Plott C."/>
            <person name="Shakirov E."/>
            <person name="Shu S."/>
            <person name="Yoshinaga Y."/>
            <person name="Zane M."/>
            <person name="Rokhsar D."/>
            <person name="Grimwood J."/>
            <person name="Schmutz J."/>
            <person name="Juenger T."/>
        </authorList>
    </citation>
    <scope>NUCLEOTIDE SEQUENCE [LARGE SCALE GENOMIC DNA]</scope>
    <source>
        <strain evidence="3">cv. HAL2</strain>
    </source>
</reference>
<dbReference type="EMBL" id="CM009753">
    <property type="protein sequence ID" value="PUZ54243.1"/>
    <property type="molecule type" value="Genomic_DNA"/>
</dbReference>
<dbReference type="Proteomes" id="UP000244336">
    <property type="component" value="Chromosome 5"/>
</dbReference>